<dbReference type="Pfam" id="PF08451">
    <property type="entry name" value="A_deaminase_N"/>
    <property type="match status" value="1"/>
</dbReference>
<feature type="chain" id="PRO_5043774961" evidence="1">
    <location>
        <begin position="24"/>
        <end position="181"/>
    </location>
</feature>
<gene>
    <name evidence="3" type="ORF">ElyMa_000094100</name>
</gene>
<feature type="signal peptide" evidence="1">
    <location>
        <begin position="1"/>
        <end position="23"/>
    </location>
</feature>
<name>A0AAV4ELA4_9GAST</name>
<keyword evidence="1" id="KW-0732">Signal</keyword>
<dbReference type="Gene3D" id="3.20.20.140">
    <property type="entry name" value="Metal-dependent hydrolases"/>
    <property type="match status" value="1"/>
</dbReference>
<dbReference type="GO" id="GO:0005615">
    <property type="term" value="C:extracellular space"/>
    <property type="evidence" value="ECO:0007669"/>
    <property type="project" value="InterPro"/>
</dbReference>
<dbReference type="AlphaFoldDB" id="A0AAV4ELA4"/>
<evidence type="ECO:0000259" key="2">
    <source>
        <dbReference type="Pfam" id="PF08451"/>
    </source>
</evidence>
<evidence type="ECO:0000313" key="3">
    <source>
        <dbReference type="EMBL" id="GFR61041.1"/>
    </source>
</evidence>
<comment type="caution">
    <text evidence="3">The sequence shown here is derived from an EMBL/GenBank/DDBJ whole genome shotgun (WGS) entry which is preliminary data.</text>
</comment>
<evidence type="ECO:0000256" key="1">
    <source>
        <dbReference type="SAM" id="SignalP"/>
    </source>
</evidence>
<evidence type="ECO:0000313" key="4">
    <source>
        <dbReference type="Proteomes" id="UP000762676"/>
    </source>
</evidence>
<protein>
    <submittedName>
        <fullName evidence="3">Adenosine deaminase CECR1</fullName>
    </submittedName>
</protein>
<feature type="domain" description="Adenosine/AMP deaminase N-terminal" evidence="2">
    <location>
        <begin position="25"/>
        <end position="103"/>
    </location>
</feature>
<dbReference type="Proteomes" id="UP000762676">
    <property type="component" value="Unassembled WGS sequence"/>
</dbReference>
<keyword evidence="4" id="KW-1185">Reference proteome</keyword>
<dbReference type="SUPFAM" id="SSF51556">
    <property type="entry name" value="Metallo-dependent hydrolases"/>
    <property type="match status" value="1"/>
</dbReference>
<organism evidence="3 4">
    <name type="scientific">Elysia marginata</name>
    <dbReference type="NCBI Taxonomy" id="1093978"/>
    <lineage>
        <taxon>Eukaryota</taxon>
        <taxon>Metazoa</taxon>
        <taxon>Spiralia</taxon>
        <taxon>Lophotrochozoa</taxon>
        <taxon>Mollusca</taxon>
        <taxon>Gastropoda</taxon>
        <taxon>Heterobranchia</taxon>
        <taxon>Euthyneura</taxon>
        <taxon>Panpulmonata</taxon>
        <taxon>Sacoglossa</taxon>
        <taxon>Placobranchoidea</taxon>
        <taxon>Plakobranchidae</taxon>
        <taxon>Elysia</taxon>
    </lineage>
</organism>
<reference evidence="3 4" key="1">
    <citation type="journal article" date="2021" name="Elife">
        <title>Chloroplast acquisition without the gene transfer in kleptoplastic sea slugs, Plakobranchus ocellatus.</title>
        <authorList>
            <person name="Maeda T."/>
            <person name="Takahashi S."/>
            <person name="Yoshida T."/>
            <person name="Shimamura S."/>
            <person name="Takaki Y."/>
            <person name="Nagai Y."/>
            <person name="Toyoda A."/>
            <person name="Suzuki Y."/>
            <person name="Arimoto A."/>
            <person name="Ishii H."/>
            <person name="Satoh N."/>
            <person name="Nishiyama T."/>
            <person name="Hasebe M."/>
            <person name="Maruyama T."/>
            <person name="Minagawa J."/>
            <person name="Obokata J."/>
            <person name="Shigenobu S."/>
        </authorList>
    </citation>
    <scope>NUCLEOTIDE SEQUENCE [LARGE SCALE GENOMIC DNA]</scope>
</reference>
<dbReference type="InterPro" id="IPR032466">
    <property type="entry name" value="Metal_Hydrolase"/>
</dbReference>
<sequence>MDDPCIFLTVLMFAVAVVVPVRGGPVSVAYLQQRENLLRADRQTGLGANLVLNVQEQMLDKIILREKKALMDPSIYNRTIYSPSLSFYKSKATMEKTNLFKIIQSMPKGGILHIHDLAMGSLDWLVKNATYREHIYMCVDKDSFINFAAFLKPPQNPDFHFTSILPQVEAEFDFLRGGPSC</sequence>
<proteinExistence type="predicted"/>
<dbReference type="InterPro" id="IPR013659">
    <property type="entry name" value="A_deaminase_N"/>
</dbReference>
<accession>A0AAV4ELA4</accession>
<dbReference type="EMBL" id="BMAT01000165">
    <property type="protein sequence ID" value="GFR61041.1"/>
    <property type="molecule type" value="Genomic_DNA"/>
</dbReference>